<evidence type="ECO:0000313" key="3">
    <source>
        <dbReference type="Proteomes" id="UP000294841"/>
    </source>
</evidence>
<keyword evidence="1" id="KW-0732">Signal</keyword>
<dbReference type="RefSeq" id="WP_257793052.1">
    <property type="nucleotide sequence ID" value="NZ_CP016605.1"/>
</dbReference>
<name>A0A4R2N1M8_9PAST</name>
<feature type="signal peptide" evidence="1">
    <location>
        <begin position="1"/>
        <end position="19"/>
    </location>
</feature>
<dbReference type="PROSITE" id="PS51257">
    <property type="entry name" value="PROKAR_LIPOPROTEIN"/>
    <property type="match status" value="1"/>
</dbReference>
<dbReference type="EMBL" id="SLXI01000002">
    <property type="protein sequence ID" value="TCP13459.1"/>
    <property type="molecule type" value="Genomic_DNA"/>
</dbReference>
<protein>
    <recommendedName>
        <fullName evidence="4">Lipoprotein</fullName>
    </recommendedName>
</protein>
<feature type="chain" id="PRO_5020475983" description="Lipoprotein" evidence="1">
    <location>
        <begin position="20"/>
        <end position="43"/>
    </location>
</feature>
<organism evidence="2 3">
    <name type="scientific">Bisgaardia hudsonensis</name>
    <dbReference type="NCBI Taxonomy" id="109472"/>
    <lineage>
        <taxon>Bacteria</taxon>
        <taxon>Pseudomonadati</taxon>
        <taxon>Pseudomonadota</taxon>
        <taxon>Gammaproteobacteria</taxon>
        <taxon>Pasteurellales</taxon>
        <taxon>Pasteurellaceae</taxon>
        <taxon>Bisgaardia</taxon>
    </lineage>
</organism>
<evidence type="ECO:0000256" key="1">
    <source>
        <dbReference type="SAM" id="SignalP"/>
    </source>
</evidence>
<dbReference type="AlphaFoldDB" id="A0A4R2N1M8"/>
<keyword evidence="3" id="KW-1185">Reference proteome</keyword>
<evidence type="ECO:0008006" key="4">
    <source>
        <dbReference type="Google" id="ProtNLM"/>
    </source>
</evidence>
<dbReference type="Proteomes" id="UP000294841">
    <property type="component" value="Unassembled WGS sequence"/>
</dbReference>
<reference evidence="2 3" key="1">
    <citation type="submission" date="2019-03" db="EMBL/GenBank/DDBJ databases">
        <title>Genomic Encyclopedia of Type Strains, Phase IV (KMG-IV): sequencing the most valuable type-strain genomes for metagenomic binning, comparative biology and taxonomic classification.</title>
        <authorList>
            <person name="Goeker M."/>
        </authorList>
    </citation>
    <scope>NUCLEOTIDE SEQUENCE [LARGE SCALE GENOMIC DNA]</scope>
    <source>
        <strain evidence="2 3">DSM 28231</strain>
    </source>
</reference>
<gene>
    <name evidence="2" type="ORF">EV697_102345</name>
</gene>
<evidence type="ECO:0000313" key="2">
    <source>
        <dbReference type="EMBL" id="TCP13459.1"/>
    </source>
</evidence>
<sequence length="43" mass="4140">MKKLMLILCIITLSGCAVGGGINASGGTSGIGLGIGLGTGMRF</sequence>
<proteinExistence type="predicted"/>
<comment type="caution">
    <text evidence="2">The sequence shown here is derived from an EMBL/GenBank/DDBJ whole genome shotgun (WGS) entry which is preliminary data.</text>
</comment>
<accession>A0A4R2N1M8</accession>